<evidence type="ECO:0000313" key="3">
    <source>
        <dbReference type="Proteomes" id="UP000282636"/>
    </source>
</evidence>
<comment type="caution">
    <text evidence="2">The sequence shown here is derived from an EMBL/GenBank/DDBJ whole genome shotgun (WGS) entry which is preliminary data.</text>
</comment>
<keyword evidence="1" id="KW-1133">Transmembrane helix</keyword>
<sequence>MSINQLRMDVEEHFQLFDRVPFKEAWRRRDARICQIWMVALIVSLATTLIFLPWGKLPGVMPALLPLLLISMICAVRLAEVYELVRAEQMGAGPATSPLERSQLRQRWFCTRYHCGPDELVDKARVMRLLWEEREELKRLASNDTMWPRIAAFLRLPDPARFIGTLFAIAAIFTTMITLGSNIDAIFAAVQDWRTIGFNILLGTLLGVEIVWLWIMVTGMINEAGPSLLEQMGLLPVSNRRVYRYLLAVHNASEPVTPVPKAVRGLLKASSVLFMPVGEVWAKVRARFLTGSTIGA</sequence>
<feature type="transmembrane region" description="Helical" evidence="1">
    <location>
        <begin position="36"/>
        <end position="54"/>
    </location>
</feature>
<feature type="transmembrane region" description="Helical" evidence="1">
    <location>
        <begin position="162"/>
        <end position="190"/>
    </location>
</feature>
<organism evidence="2 3">
    <name type="scientific">Pseudomonas syringae pv. theae</name>
    <dbReference type="NCBI Taxonomy" id="103985"/>
    <lineage>
        <taxon>Bacteria</taxon>
        <taxon>Pseudomonadati</taxon>
        <taxon>Pseudomonadota</taxon>
        <taxon>Gammaproteobacteria</taxon>
        <taxon>Pseudomonadales</taxon>
        <taxon>Pseudomonadaceae</taxon>
        <taxon>Pseudomonas</taxon>
        <taxon>Pseudomonas syringae</taxon>
    </lineage>
</organism>
<dbReference type="RefSeq" id="WP_019331531.1">
    <property type="nucleotide sequence ID" value="NZ_BQUM01000044.1"/>
</dbReference>
<gene>
    <name evidence="2" type="ORF">ALP44_100624</name>
</gene>
<proteinExistence type="predicted"/>
<dbReference type="Proteomes" id="UP000282636">
    <property type="component" value="Unassembled WGS sequence"/>
</dbReference>
<keyword evidence="1" id="KW-0812">Transmembrane</keyword>
<dbReference type="AlphaFoldDB" id="A0A0Q0ESW5"/>
<evidence type="ECO:0000256" key="1">
    <source>
        <dbReference type="SAM" id="Phobius"/>
    </source>
</evidence>
<protein>
    <submittedName>
        <fullName evidence="2">Uncharacterized protein</fullName>
    </submittedName>
</protein>
<feature type="transmembrane region" description="Helical" evidence="1">
    <location>
        <begin position="196"/>
        <end position="217"/>
    </location>
</feature>
<keyword evidence="1" id="KW-0472">Membrane</keyword>
<accession>A0A0Q0ESW5</accession>
<evidence type="ECO:0000313" key="2">
    <source>
        <dbReference type="EMBL" id="RMT59306.1"/>
    </source>
</evidence>
<dbReference type="EMBL" id="RBTL01000326">
    <property type="protein sequence ID" value="RMT59306.1"/>
    <property type="molecule type" value="Genomic_DNA"/>
</dbReference>
<name>A0A0Q0ESW5_PSESX</name>
<reference evidence="2 3" key="1">
    <citation type="submission" date="2018-08" db="EMBL/GenBank/DDBJ databases">
        <title>Recombination of ecologically and evolutionarily significant loci maintains genetic cohesion in the Pseudomonas syringae species complex.</title>
        <authorList>
            <person name="Dillon M."/>
            <person name="Thakur S."/>
            <person name="Almeida R.N.D."/>
            <person name="Weir B.S."/>
            <person name="Guttman D.S."/>
        </authorList>
    </citation>
    <scope>NUCLEOTIDE SEQUENCE [LARGE SCALE GENOMIC DNA]</scope>
    <source>
        <strain evidence="2 3">ICMP 3934</strain>
    </source>
</reference>